<comment type="caution">
    <text evidence="2">The sequence shown here is derived from an EMBL/GenBank/DDBJ whole genome shotgun (WGS) entry which is preliminary data.</text>
</comment>
<name>A0ABU1J7H6_9MICC</name>
<dbReference type="RefSeq" id="WP_296363557.1">
    <property type="nucleotide sequence ID" value="NZ_BAAAHY010000006.1"/>
</dbReference>
<organism evidence="2 3">
    <name type="scientific">Arthrobacter russicus</name>
    <dbReference type="NCBI Taxonomy" id="172040"/>
    <lineage>
        <taxon>Bacteria</taxon>
        <taxon>Bacillati</taxon>
        <taxon>Actinomycetota</taxon>
        <taxon>Actinomycetes</taxon>
        <taxon>Micrococcales</taxon>
        <taxon>Micrococcaceae</taxon>
        <taxon>Arthrobacter</taxon>
    </lineage>
</organism>
<accession>A0ABU1J7H6</accession>
<dbReference type="InterPro" id="IPR013830">
    <property type="entry name" value="SGNH_hydro"/>
</dbReference>
<evidence type="ECO:0000259" key="1">
    <source>
        <dbReference type="Pfam" id="PF13472"/>
    </source>
</evidence>
<gene>
    <name evidence="2" type="ORF">JOE69_000556</name>
</gene>
<dbReference type="InterPro" id="IPR036514">
    <property type="entry name" value="SGNH_hydro_sf"/>
</dbReference>
<dbReference type="SUPFAM" id="SSF52266">
    <property type="entry name" value="SGNH hydrolase"/>
    <property type="match status" value="1"/>
</dbReference>
<proteinExistence type="predicted"/>
<feature type="domain" description="SGNH hydrolase-type esterase" evidence="1">
    <location>
        <begin position="55"/>
        <end position="223"/>
    </location>
</feature>
<evidence type="ECO:0000313" key="2">
    <source>
        <dbReference type="EMBL" id="MDR6268318.1"/>
    </source>
</evidence>
<dbReference type="InterPro" id="IPR053140">
    <property type="entry name" value="GDSL_Rv0518-like"/>
</dbReference>
<keyword evidence="3" id="KW-1185">Reference proteome</keyword>
<evidence type="ECO:0000313" key="3">
    <source>
        <dbReference type="Proteomes" id="UP001185069"/>
    </source>
</evidence>
<dbReference type="Pfam" id="PF13472">
    <property type="entry name" value="Lipase_GDSL_2"/>
    <property type="match status" value="1"/>
</dbReference>
<dbReference type="CDD" id="cd00229">
    <property type="entry name" value="SGNH_hydrolase"/>
    <property type="match status" value="1"/>
</dbReference>
<protein>
    <submittedName>
        <fullName evidence="2">Lysophospholipase L1-like esterase</fullName>
    </submittedName>
</protein>
<dbReference type="EMBL" id="JAVDQF010000001">
    <property type="protein sequence ID" value="MDR6268318.1"/>
    <property type="molecule type" value="Genomic_DNA"/>
</dbReference>
<dbReference type="PANTHER" id="PTHR43784">
    <property type="entry name" value="GDSL-LIKE LIPASE/ACYLHYDROLASE, PUTATIVE (AFU_ORTHOLOGUE AFUA_2G00820)-RELATED"/>
    <property type="match status" value="1"/>
</dbReference>
<dbReference type="Gene3D" id="3.40.50.1110">
    <property type="entry name" value="SGNH hydrolase"/>
    <property type="match status" value="1"/>
</dbReference>
<sequence length="245" mass="25216">MTLLLSGCGLAFLGASSPETGAITLTPDNRTANPAAPAQVGTAGYSATEGAVVVVIGDSISTGYQTSVEDSWPNLLMQDFDRAGFPVTVVNAAENGAGYLVPGGEGMTFEEQARSSVPPDADVVLVYGSENDIGEDVAQISSKVEAISAAVRELAPEAKVVFVGPASYDPDVDPDLTAIRDQIAQGAESAGAAFVDPIQEQWIMGDREDLIGPDGDHPSVAGHVYLSQKFETIVAPLLGVAVPTP</sequence>
<dbReference type="PANTHER" id="PTHR43784:SF2">
    <property type="entry name" value="GDSL-LIKE LIPASE_ACYLHYDROLASE, PUTATIVE (AFU_ORTHOLOGUE AFUA_2G00820)-RELATED"/>
    <property type="match status" value="1"/>
</dbReference>
<dbReference type="Proteomes" id="UP001185069">
    <property type="component" value="Unassembled WGS sequence"/>
</dbReference>
<reference evidence="2 3" key="1">
    <citation type="submission" date="2023-07" db="EMBL/GenBank/DDBJ databases">
        <title>Sequencing the genomes of 1000 actinobacteria strains.</title>
        <authorList>
            <person name="Klenk H.-P."/>
        </authorList>
    </citation>
    <scope>NUCLEOTIDE SEQUENCE [LARGE SCALE GENOMIC DNA]</scope>
    <source>
        <strain evidence="2 3">DSM 14555</strain>
    </source>
</reference>